<keyword evidence="1" id="KW-0812">Transmembrane</keyword>
<dbReference type="GeneID" id="63824451"/>
<keyword evidence="1" id="KW-0472">Membrane</keyword>
<keyword evidence="1" id="KW-1133">Transmembrane helix</keyword>
<organism evidence="2 3">
    <name type="scientific">Laetiporus sulphureus 93-53</name>
    <dbReference type="NCBI Taxonomy" id="1314785"/>
    <lineage>
        <taxon>Eukaryota</taxon>
        <taxon>Fungi</taxon>
        <taxon>Dikarya</taxon>
        <taxon>Basidiomycota</taxon>
        <taxon>Agaricomycotina</taxon>
        <taxon>Agaricomycetes</taxon>
        <taxon>Polyporales</taxon>
        <taxon>Laetiporus</taxon>
    </lineage>
</organism>
<dbReference type="OrthoDB" id="2803524at2759"/>
<evidence type="ECO:0000313" key="3">
    <source>
        <dbReference type="Proteomes" id="UP000076871"/>
    </source>
</evidence>
<evidence type="ECO:0000256" key="1">
    <source>
        <dbReference type="SAM" id="Phobius"/>
    </source>
</evidence>
<sequence>MIALSPLLGIDILEASMLSLMSMFTTAAQLRGDQNRSITCGGGRCGRKDCVDAGRSVALHYKCEPGIIFFSMILAMVVIVGLRHFWEKKFWVEVDHEWFQTFSEHKKLFGEITELTTEQEVQYSKAIQHRKIKHYDTKVRPAVKKAIAEQTLGPKQMLTVIKSLTEKAFAEENDAVKADIQAEFEAQTQMDVRDEDGEGLGVMQMSKHSGQE</sequence>
<name>A0A165B0S7_9APHY</name>
<evidence type="ECO:0000313" key="2">
    <source>
        <dbReference type="EMBL" id="KZT00012.1"/>
    </source>
</evidence>
<feature type="transmembrane region" description="Helical" evidence="1">
    <location>
        <begin position="67"/>
        <end position="86"/>
    </location>
</feature>
<dbReference type="AlphaFoldDB" id="A0A165B0S7"/>
<protein>
    <submittedName>
        <fullName evidence="2">Uncharacterized protein</fullName>
    </submittedName>
</protein>
<reference evidence="2 3" key="1">
    <citation type="journal article" date="2016" name="Mol. Biol. Evol.">
        <title>Comparative Genomics of Early-Diverging Mushroom-Forming Fungi Provides Insights into the Origins of Lignocellulose Decay Capabilities.</title>
        <authorList>
            <person name="Nagy L.G."/>
            <person name="Riley R."/>
            <person name="Tritt A."/>
            <person name="Adam C."/>
            <person name="Daum C."/>
            <person name="Floudas D."/>
            <person name="Sun H."/>
            <person name="Yadav J.S."/>
            <person name="Pangilinan J."/>
            <person name="Larsson K.H."/>
            <person name="Matsuura K."/>
            <person name="Barry K."/>
            <person name="Labutti K."/>
            <person name="Kuo R."/>
            <person name="Ohm R.A."/>
            <person name="Bhattacharya S.S."/>
            <person name="Shirouzu T."/>
            <person name="Yoshinaga Y."/>
            <person name="Martin F.M."/>
            <person name="Grigoriev I.V."/>
            <person name="Hibbett D.S."/>
        </authorList>
    </citation>
    <scope>NUCLEOTIDE SEQUENCE [LARGE SCALE GENOMIC DNA]</scope>
    <source>
        <strain evidence="2 3">93-53</strain>
    </source>
</reference>
<dbReference type="RefSeq" id="XP_040757752.1">
    <property type="nucleotide sequence ID" value="XM_040907422.1"/>
</dbReference>
<gene>
    <name evidence="2" type="ORF">LAESUDRAFT_718387</name>
</gene>
<accession>A0A165B0S7</accession>
<dbReference type="Proteomes" id="UP000076871">
    <property type="component" value="Unassembled WGS sequence"/>
</dbReference>
<proteinExistence type="predicted"/>
<keyword evidence="3" id="KW-1185">Reference proteome</keyword>
<dbReference type="InParanoid" id="A0A165B0S7"/>
<dbReference type="EMBL" id="KV427701">
    <property type="protein sequence ID" value="KZT00012.1"/>
    <property type="molecule type" value="Genomic_DNA"/>
</dbReference>